<evidence type="ECO:0000313" key="2">
    <source>
        <dbReference type="Proteomes" id="UP001190700"/>
    </source>
</evidence>
<reference evidence="1 2" key="1">
    <citation type="journal article" date="2015" name="Genome Biol. Evol.">
        <title>Comparative Genomics of a Bacterivorous Green Alga Reveals Evolutionary Causalities and Consequences of Phago-Mixotrophic Mode of Nutrition.</title>
        <authorList>
            <person name="Burns J.A."/>
            <person name="Paasch A."/>
            <person name="Narechania A."/>
            <person name="Kim E."/>
        </authorList>
    </citation>
    <scope>NUCLEOTIDE SEQUENCE [LARGE SCALE GENOMIC DNA]</scope>
    <source>
        <strain evidence="1 2">PLY_AMNH</strain>
    </source>
</reference>
<dbReference type="EMBL" id="LGRX02002379">
    <property type="protein sequence ID" value="KAK3284287.1"/>
    <property type="molecule type" value="Genomic_DNA"/>
</dbReference>
<organism evidence="1 2">
    <name type="scientific">Cymbomonas tetramitiformis</name>
    <dbReference type="NCBI Taxonomy" id="36881"/>
    <lineage>
        <taxon>Eukaryota</taxon>
        <taxon>Viridiplantae</taxon>
        <taxon>Chlorophyta</taxon>
        <taxon>Pyramimonadophyceae</taxon>
        <taxon>Pyramimonadales</taxon>
        <taxon>Pyramimonadaceae</taxon>
        <taxon>Cymbomonas</taxon>
    </lineage>
</organism>
<comment type="caution">
    <text evidence="1">The sequence shown here is derived from an EMBL/GenBank/DDBJ whole genome shotgun (WGS) entry which is preliminary data.</text>
</comment>
<dbReference type="Proteomes" id="UP001190700">
    <property type="component" value="Unassembled WGS sequence"/>
</dbReference>
<proteinExistence type="predicted"/>
<gene>
    <name evidence="1" type="ORF">CYMTET_8060</name>
</gene>
<keyword evidence="2" id="KW-1185">Reference proteome</keyword>
<protein>
    <submittedName>
        <fullName evidence="1">Uncharacterized protein</fullName>
    </submittedName>
</protein>
<sequence length="230" mass="25207">MAKAYANRGFVLERSVPRRDGGAAIMPPRLGVGKFGTCAERHYDIGVRYITLNDDYFVNSCMLFDFLSLNNELQLLNPLDDTDSFSGHDDNGEPVYLNHLCVAKMNRAHANDGDGRLVELEACDHFDREFTDVQFLATSVNDAHYAGMSVVEGYTRANDASITTDAIVAVVQGCDHYIAQDVALSAGVVIGGRYTLTYRVAIRPGMNDAYALSSPSTLRAYLEYSLADGL</sequence>
<dbReference type="AlphaFoldDB" id="A0AAE0GU06"/>
<accession>A0AAE0GU06</accession>
<evidence type="ECO:0000313" key="1">
    <source>
        <dbReference type="EMBL" id="KAK3284287.1"/>
    </source>
</evidence>
<name>A0AAE0GU06_9CHLO</name>